<dbReference type="Gene3D" id="3.40.50.1820">
    <property type="entry name" value="alpha/beta hydrolase"/>
    <property type="match status" value="1"/>
</dbReference>
<dbReference type="SUPFAM" id="SSF53474">
    <property type="entry name" value="alpha/beta-Hydrolases"/>
    <property type="match status" value="1"/>
</dbReference>
<dbReference type="PANTHER" id="PTHR48081:SF8">
    <property type="entry name" value="ALPHA_BETA HYDROLASE FOLD-3 DOMAIN-CONTAINING PROTEIN-RELATED"/>
    <property type="match status" value="1"/>
</dbReference>
<feature type="domain" description="Alpha/beta hydrolase fold-3" evidence="2">
    <location>
        <begin position="110"/>
        <end position="311"/>
    </location>
</feature>
<name>A0A5R9DY25_9LACT</name>
<comment type="caution">
    <text evidence="3">The sequence shown here is derived from an EMBL/GenBank/DDBJ whole genome shotgun (WGS) entry which is preliminary data.</text>
</comment>
<reference evidence="3 4" key="1">
    <citation type="submission" date="2019-05" db="EMBL/GenBank/DDBJ databases">
        <title>The metagenome of a microbial culture collection derived from dairy environment covers the genomic content of the human microbiome.</title>
        <authorList>
            <person name="Roder T."/>
            <person name="Wuthrich D."/>
            <person name="Sattari Z."/>
            <person name="Von Ah U."/>
            <person name="Bar C."/>
            <person name="Ronchi F."/>
            <person name="Macpherson A.J."/>
            <person name="Ganal-Vonarburg S.C."/>
            <person name="Bruggmann R."/>
            <person name="Vergeres G."/>
        </authorList>
    </citation>
    <scope>NUCLEOTIDE SEQUENCE [LARGE SCALE GENOMIC DNA]</scope>
    <source>
        <strain evidence="3 4">FAM 24227</strain>
    </source>
</reference>
<dbReference type="AlphaFoldDB" id="A0A5R9DY25"/>
<evidence type="ECO:0000313" key="3">
    <source>
        <dbReference type="EMBL" id="TLQ41652.1"/>
    </source>
</evidence>
<proteinExistence type="predicted"/>
<keyword evidence="1 3" id="KW-0378">Hydrolase</keyword>
<evidence type="ECO:0000313" key="4">
    <source>
        <dbReference type="Proteomes" id="UP000306420"/>
    </source>
</evidence>
<dbReference type="InterPro" id="IPR029058">
    <property type="entry name" value="AB_hydrolase_fold"/>
</dbReference>
<dbReference type="GO" id="GO:0016787">
    <property type="term" value="F:hydrolase activity"/>
    <property type="evidence" value="ECO:0007669"/>
    <property type="project" value="UniProtKB-KW"/>
</dbReference>
<organism evidence="3 4">
    <name type="scientific">Ruoffia tabacinasalis</name>
    <dbReference type="NCBI Taxonomy" id="87458"/>
    <lineage>
        <taxon>Bacteria</taxon>
        <taxon>Bacillati</taxon>
        <taxon>Bacillota</taxon>
        <taxon>Bacilli</taxon>
        <taxon>Lactobacillales</taxon>
        <taxon>Aerococcaceae</taxon>
        <taxon>Ruoffia</taxon>
    </lineage>
</organism>
<gene>
    <name evidence="3" type="ORF">FEZ33_05165</name>
</gene>
<accession>A0A5R9DY25</accession>
<evidence type="ECO:0000259" key="2">
    <source>
        <dbReference type="Pfam" id="PF07859"/>
    </source>
</evidence>
<dbReference type="InterPro" id="IPR013094">
    <property type="entry name" value="AB_hydrolase_3"/>
</dbReference>
<dbReference type="EMBL" id="VBSP01000013">
    <property type="protein sequence ID" value="TLQ41652.1"/>
    <property type="molecule type" value="Genomic_DNA"/>
</dbReference>
<dbReference type="InterPro" id="IPR050300">
    <property type="entry name" value="GDXG_lipolytic_enzyme"/>
</dbReference>
<protein>
    <submittedName>
        <fullName evidence="3">Alpha/beta hydrolase</fullName>
    </submittedName>
</protein>
<evidence type="ECO:0000256" key="1">
    <source>
        <dbReference type="ARBA" id="ARBA00022801"/>
    </source>
</evidence>
<dbReference type="PANTHER" id="PTHR48081">
    <property type="entry name" value="AB HYDROLASE SUPERFAMILY PROTEIN C4A8.06C"/>
    <property type="match status" value="1"/>
</dbReference>
<dbReference type="OrthoDB" id="9815425at2"/>
<dbReference type="Proteomes" id="UP000306420">
    <property type="component" value="Unassembled WGS sequence"/>
</dbReference>
<dbReference type="RefSeq" id="WP_138404340.1">
    <property type="nucleotide sequence ID" value="NZ_VBSP01000013.1"/>
</dbReference>
<dbReference type="Pfam" id="PF07859">
    <property type="entry name" value="Abhydrolase_3"/>
    <property type="match status" value="1"/>
</dbReference>
<sequence>MQEKNSTLKKISIAGLTVAGGILIATKLFPKYKNRSLSSWLIERGLFVYGMKEEQRKLFEHQNRIDGFIEWNTKPQKKPDIMVGHKVEESYHGPMQVFSWNKKKEKQPIIFYLHGGGYAFTPYPTHYFFLRSVVKKTNAQVIFPQYLKTPKYSYKESVPYVLTLYKQMLKENVNDNPIILMGDSSGGGMALGLADALREEGIQQPDEIIALSPWLDIANENPEIPDLEPLDPMISQIGLNLASEYWVGKEGRIDDPLVSPMLISGRDLARITLFVGTHEVFYPDILQFANRLKEDNIEHDLYIAEKMNHIYPVYPTPEGEEARQIISAIINKTLEK</sequence>